<keyword evidence="4" id="KW-1185">Reference proteome</keyword>
<evidence type="ECO:0000313" key="3">
    <source>
        <dbReference type="EMBL" id="KAK3322085.1"/>
    </source>
</evidence>
<dbReference type="PANTHER" id="PTHR34587:SF2">
    <property type="entry name" value="G-PROTEIN COUPLED RECEPTORS FAMILY 1 PROFILE DOMAIN-CONTAINING PROTEIN"/>
    <property type="match status" value="1"/>
</dbReference>
<evidence type="ECO:0008006" key="5">
    <source>
        <dbReference type="Google" id="ProtNLM"/>
    </source>
</evidence>
<name>A0AAE0M7T4_9PEZI</name>
<accession>A0AAE0M7T4</accession>
<protein>
    <recommendedName>
        <fullName evidence="5">Ribosomal protein s17</fullName>
    </recommendedName>
</protein>
<feature type="compositionally biased region" description="Low complexity" evidence="1">
    <location>
        <begin position="412"/>
        <end position="433"/>
    </location>
</feature>
<evidence type="ECO:0000256" key="1">
    <source>
        <dbReference type="SAM" id="MobiDB-lite"/>
    </source>
</evidence>
<sequence length="452" mass="43433">MSIRRLLSASLLFTLVLAQANDGNGNGNGNGGNGGTTLDPDVIQEGSFVDGLDSLGAEAVQAASQTSQNNFINFCKGQTLTNGLQNTEGSCNGIGKLSFSARLMGQIPAKNNMVSTVILSPQNGDDIQGGTDFDITLQVSNLVAGSFTNAVAAYYSAPQTLQDGLIVGHTHVTIQDMGNNQQPPDPTLFSFFKGINDNGNGQGTLNTTVTGGLAAGNYRLCTLTSAANHQPVIMPVAQRGAQDDCVRFTVSGGGNVVNDAANNGKKGQAAAELAASAVQLGPGAPTGAADANAGQAGDAGGGANANGGQGADAGGQAGNGNADEGAGQAGNAGNAGGQAGNGDAGQGANGGAGQGGNGGQGANGGSGQGGSGNGGQGADEGAGQAGNAGNAGNGGQAGNGDAGQGADGGAAGAANGTAVAGSAGAANGAGNQAAFRRDVNRFPRLSRRRFVS</sequence>
<reference evidence="3" key="2">
    <citation type="submission" date="2023-06" db="EMBL/GenBank/DDBJ databases">
        <authorList>
            <consortium name="Lawrence Berkeley National Laboratory"/>
            <person name="Haridas S."/>
            <person name="Hensen N."/>
            <person name="Bonometti L."/>
            <person name="Westerberg I."/>
            <person name="Brannstrom I.O."/>
            <person name="Guillou S."/>
            <person name="Cros-Aarteil S."/>
            <person name="Calhoun S."/>
            <person name="Kuo A."/>
            <person name="Mondo S."/>
            <person name="Pangilinan J."/>
            <person name="Riley R."/>
            <person name="Labutti K."/>
            <person name="Andreopoulos B."/>
            <person name="Lipzen A."/>
            <person name="Chen C."/>
            <person name="Yanf M."/>
            <person name="Daum C."/>
            <person name="Ng V."/>
            <person name="Clum A."/>
            <person name="Steindorff A."/>
            <person name="Ohm R."/>
            <person name="Martin F."/>
            <person name="Silar P."/>
            <person name="Natvig D."/>
            <person name="Lalanne C."/>
            <person name="Gautier V."/>
            <person name="Ament-Velasquez S.L."/>
            <person name="Kruys A."/>
            <person name="Hutchinson M.I."/>
            <person name="Powell A.J."/>
            <person name="Barry K."/>
            <person name="Miller A.N."/>
            <person name="Grigoriev I.V."/>
            <person name="Debuchy R."/>
            <person name="Gladieux P."/>
            <person name="Thoren M.H."/>
            <person name="Johannesson H."/>
        </authorList>
    </citation>
    <scope>NUCLEOTIDE SEQUENCE</scope>
    <source>
        <strain evidence="3">CBS 118394</strain>
    </source>
</reference>
<dbReference type="PANTHER" id="PTHR34587">
    <property type="entry name" value="VWFA DOMAIN-CONTAINING PROTEIN"/>
    <property type="match status" value="1"/>
</dbReference>
<comment type="caution">
    <text evidence="3">The sequence shown here is derived from an EMBL/GenBank/DDBJ whole genome shotgun (WGS) entry which is preliminary data.</text>
</comment>
<feature type="signal peptide" evidence="2">
    <location>
        <begin position="1"/>
        <end position="18"/>
    </location>
</feature>
<dbReference type="InterPro" id="IPR053216">
    <property type="entry name" value="Appressorial_penetr-assoc"/>
</dbReference>
<evidence type="ECO:0000256" key="2">
    <source>
        <dbReference type="SAM" id="SignalP"/>
    </source>
</evidence>
<dbReference type="EMBL" id="JAUEDM010000003">
    <property type="protein sequence ID" value="KAK3322085.1"/>
    <property type="molecule type" value="Genomic_DNA"/>
</dbReference>
<keyword evidence="2" id="KW-0732">Signal</keyword>
<gene>
    <name evidence="3" type="ORF">B0H66DRAFT_574469</name>
</gene>
<evidence type="ECO:0000313" key="4">
    <source>
        <dbReference type="Proteomes" id="UP001283341"/>
    </source>
</evidence>
<feature type="compositionally biased region" description="Gly residues" evidence="1">
    <location>
        <begin position="327"/>
        <end position="411"/>
    </location>
</feature>
<feature type="chain" id="PRO_5042295809" description="Ribosomal protein s17" evidence="2">
    <location>
        <begin position="19"/>
        <end position="452"/>
    </location>
</feature>
<proteinExistence type="predicted"/>
<feature type="compositionally biased region" description="Gly residues" evidence="1">
    <location>
        <begin position="297"/>
        <end position="318"/>
    </location>
</feature>
<reference evidence="3" key="1">
    <citation type="journal article" date="2023" name="Mol. Phylogenet. Evol.">
        <title>Genome-scale phylogeny and comparative genomics of the fungal order Sordariales.</title>
        <authorList>
            <person name="Hensen N."/>
            <person name="Bonometti L."/>
            <person name="Westerberg I."/>
            <person name="Brannstrom I.O."/>
            <person name="Guillou S."/>
            <person name="Cros-Aarteil S."/>
            <person name="Calhoun S."/>
            <person name="Haridas S."/>
            <person name="Kuo A."/>
            <person name="Mondo S."/>
            <person name="Pangilinan J."/>
            <person name="Riley R."/>
            <person name="LaButti K."/>
            <person name="Andreopoulos B."/>
            <person name="Lipzen A."/>
            <person name="Chen C."/>
            <person name="Yan M."/>
            <person name="Daum C."/>
            <person name="Ng V."/>
            <person name="Clum A."/>
            <person name="Steindorff A."/>
            <person name="Ohm R.A."/>
            <person name="Martin F."/>
            <person name="Silar P."/>
            <person name="Natvig D.O."/>
            <person name="Lalanne C."/>
            <person name="Gautier V."/>
            <person name="Ament-Velasquez S.L."/>
            <person name="Kruys A."/>
            <person name="Hutchinson M.I."/>
            <person name="Powell A.J."/>
            <person name="Barry K."/>
            <person name="Miller A.N."/>
            <person name="Grigoriev I.V."/>
            <person name="Debuchy R."/>
            <person name="Gladieux P."/>
            <person name="Hiltunen Thoren M."/>
            <person name="Johannesson H."/>
        </authorList>
    </citation>
    <scope>NUCLEOTIDE SEQUENCE</scope>
    <source>
        <strain evidence="3">CBS 118394</strain>
    </source>
</reference>
<feature type="region of interest" description="Disordered" evidence="1">
    <location>
        <begin position="285"/>
        <end position="433"/>
    </location>
</feature>
<feature type="compositionally biased region" description="Low complexity" evidence="1">
    <location>
        <begin position="287"/>
        <end position="296"/>
    </location>
</feature>
<organism evidence="3 4">
    <name type="scientific">Apodospora peruviana</name>
    <dbReference type="NCBI Taxonomy" id="516989"/>
    <lineage>
        <taxon>Eukaryota</taxon>
        <taxon>Fungi</taxon>
        <taxon>Dikarya</taxon>
        <taxon>Ascomycota</taxon>
        <taxon>Pezizomycotina</taxon>
        <taxon>Sordariomycetes</taxon>
        <taxon>Sordariomycetidae</taxon>
        <taxon>Sordariales</taxon>
        <taxon>Lasiosphaeriaceae</taxon>
        <taxon>Apodospora</taxon>
    </lineage>
</organism>
<dbReference type="Proteomes" id="UP001283341">
    <property type="component" value="Unassembled WGS sequence"/>
</dbReference>
<dbReference type="AlphaFoldDB" id="A0AAE0M7T4"/>